<accession>A0A9D4BAN3</accession>
<proteinExistence type="predicted"/>
<organism evidence="1 2">
    <name type="scientific">Mauremys mutica</name>
    <name type="common">yellowpond turtle</name>
    <dbReference type="NCBI Taxonomy" id="74926"/>
    <lineage>
        <taxon>Eukaryota</taxon>
        <taxon>Metazoa</taxon>
        <taxon>Chordata</taxon>
        <taxon>Craniata</taxon>
        <taxon>Vertebrata</taxon>
        <taxon>Euteleostomi</taxon>
        <taxon>Archelosauria</taxon>
        <taxon>Testudinata</taxon>
        <taxon>Testudines</taxon>
        <taxon>Cryptodira</taxon>
        <taxon>Durocryptodira</taxon>
        <taxon>Testudinoidea</taxon>
        <taxon>Geoemydidae</taxon>
        <taxon>Geoemydinae</taxon>
        <taxon>Mauremys</taxon>
    </lineage>
</organism>
<gene>
    <name evidence="1" type="ORF">KIL84_019845</name>
</gene>
<keyword evidence="2" id="KW-1185">Reference proteome</keyword>
<dbReference type="EMBL" id="JAHDVG010000463">
    <property type="protein sequence ID" value="KAH1187096.1"/>
    <property type="molecule type" value="Genomic_DNA"/>
</dbReference>
<comment type="caution">
    <text evidence="1">The sequence shown here is derived from an EMBL/GenBank/DDBJ whole genome shotgun (WGS) entry which is preliminary data.</text>
</comment>
<sequence>MYNGEQNGFLKKHTTLSIFLAKKDLEVSLKLPSEHMSNNQAHDAESVSTSRTQKQICSCAKGESSHSLKIEAWLNIHCEVKVRETPDLSASKQIGLLGTHSPCIGLEGSGFDCLLLLTDDTDEHF</sequence>
<dbReference type="Proteomes" id="UP000827986">
    <property type="component" value="Unassembled WGS sequence"/>
</dbReference>
<evidence type="ECO:0000313" key="2">
    <source>
        <dbReference type="Proteomes" id="UP000827986"/>
    </source>
</evidence>
<name>A0A9D4BAN3_9SAUR</name>
<evidence type="ECO:0000313" key="1">
    <source>
        <dbReference type="EMBL" id="KAH1187096.1"/>
    </source>
</evidence>
<protein>
    <submittedName>
        <fullName evidence="1">Uncharacterized protein</fullName>
    </submittedName>
</protein>
<reference evidence="1" key="1">
    <citation type="submission" date="2021-09" db="EMBL/GenBank/DDBJ databases">
        <title>The genome of Mauremys mutica provides insights into the evolution of semi-aquatic lifestyle.</title>
        <authorList>
            <person name="Gong S."/>
            <person name="Gao Y."/>
        </authorList>
    </citation>
    <scope>NUCLEOTIDE SEQUENCE</scope>
    <source>
        <strain evidence="1">MM-2020</strain>
        <tissue evidence="1">Muscle</tissue>
    </source>
</reference>
<dbReference type="AlphaFoldDB" id="A0A9D4BAN3"/>